<dbReference type="PANTHER" id="PTHR43976">
    <property type="entry name" value="SHORT CHAIN DEHYDROGENASE"/>
    <property type="match status" value="1"/>
</dbReference>
<dbReference type="EMBL" id="CP003119">
    <property type="protein sequence ID" value="AFA73320.1"/>
    <property type="molecule type" value="Genomic_DNA"/>
</dbReference>
<evidence type="ECO:0000256" key="1">
    <source>
        <dbReference type="ARBA" id="ARBA00006484"/>
    </source>
</evidence>
<dbReference type="InterPro" id="IPR051911">
    <property type="entry name" value="SDR_oxidoreductase"/>
</dbReference>
<dbReference type="SUPFAM" id="SSF51735">
    <property type="entry name" value="NAD(P)-binding Rossmann-fold domains"/>
    <property type="match status" value="1"/>
</dbReference>
<protein>
    <submittedName>
        <fullName evidence="4">Putative short-chain oxidoreductase</fullName>
    </submittedName>
</protein>
<dbReference type="HOGENOM" id="CLU_010194_2_9_11"/>
<dbReference type="PROSITE" id="PS00061">
    <property type="entry name" value="ADH_SHORT"/>
    <property type="match status" value="1"/>
</dbReference>
<dbReference type="AlphaFoldDB" id="H6N1K1"/>
<dbReference type="PRINTS" id="PR00081">
    <property type="entry name" value="GDHRDH"/>
</dbReference>
<dbReference type="RefSeq" id="WP_014359947.1">
    <property type="nucleotide sequence ID" value="NC_016906.1"/>
</dbReference>
<accession>H6N1K1</accession>
<dbReference type="eggNOG" id="COG4221">
    <property type="taxonomic scope" value="Bacteria"/>
</dbReference>
<dbReference type="Gene3D" id="3.40.50.720">
    <property type="entry name" value="NAD(P)-binding Rossmann-like Domain"/>
    <property type="match status" value="1"/>
</dbReference>
<evidence type="ECO:0000256" key="3">
    <source>
        <dbReference type="RuleBase" id="RU000363"/>
    </source>
</evidence>
<dbReference type="KEGG" id="gpo:GPOL_c22900"/>
<dbReference type="Proteomes" id="UP000009154">
    <property type="component" value="Chromosome"/>
</dbReference>
<dbReference type="GO" id="GO:0016491">
    <property type="term" value="F:oxidoreductase activity"/>
    <property type="evidence" value="ECO:0007669"/>
    <property type="project" value="UniProtKB-KW"/>
</dbReference>
<gene>
    <name evidence="4" type="ordered locus">GPOL_c22900</name>
</gene>
<keyword evidence="2" id="KW-0560">Oxidoreductase</keyword>
<dbReference type="InterPro" id="IPR002347">
    <property type="entry name" value="SDR_fam"/>
</dbReference>
<comment type="similarity">
    <text evidence="1 3">Belongs to the short-chain dehydrogenases/reductases (SDR) family.</text>
</comment>
<name>H6N1K1_GORPV</name>
<proteinExistence type="inferred from homology"/>
<dbReference type="CDD" id="cd05374">
    <property type="entry name" value="17beta-HSD-like_SDR_c"/>
    <property type="match status" value="1"/>
</dbReference>
<organism evidence="4 5">
    <name type="scientific">Gordonia polyisoprenivorans (strain DSM 44266 / VH2)</name>
    <dbReference type="NCBI Taxonomy" id="1112204"/>
    <lineage>
        <taxon>Bacteria</taxon>
        <taxon>Bacillati</taxon>
        <taxon>Actinomycetota</taxon>
        <taxon>Actinomycetes</taxon>
        <taxon>Mycobacteriales</taxon>
        <taxon>Gordoniaceae</taxon>
        <taxon>Gordonia</taxon>
    </lineage>
</organism>
<evidence type="ECO:0000313" key="4">
    <source>
        <dbReference type="EMBL" id="AFA73320.1"/>
    </source>
</evidence>
<evidence type="ECO:0000313" key="5">
    <source>
        <dbReference type="Proteomes" id="UP000009154"/>
    </source>
</evidence>
<sequence>MGKVWLISGAGSGFGRELTQAATEAGDVVVATGRSPESVQDFPCHTELDVTQPDSVLRAVEFTLARFGRIDVLVNNAGHGLLGAVEELSDDDLLGLLQTNVFGALRLTRAVLPSMRAHGGGHVVQMSSVGGIVGNPGHAAYATSKFALEGMSEALAGEVAGFGIKVLIVEPGPFRTDFAGRSIHYAQPLAAYDETPAGWLRARFVDQDQRQPNDPRRAAQIILRALDDPEPPLRLPLGPEAIERIREKLRIQCADIDRWEPLARDTRYLDE</sequence>
<dbReference type="PANTHER" id="PTHR43976:SF16">
    <property type="entry name" value="SHORT-CHAIN DEHYDROGENASE_REDUCTASE FAMILY PROTEIN"/>
    <property type="match status" value="1"/>
</dbReference>
<dbReference type="InterPro" id="IPR036291">
    <property type="entry name" value="NAD(P)-bd_dom_sf"/>
</dbReference>
<keyword evidence="5" id="KW-1185">Reference proteome</keyword>
<dbReference type="InterPro" id="IPR020904">
    <property type="entry name" value="Sc_DH/Rdtase_CS"/>
</dbReference>
<dbReference type="STRING" id="1112204.GPOL_c22900"/>
<dbReference type="GeneID" id="90159337"/>
<evidence type="ECO:0000256" key="2">
    <source>
        <dbReference type="ARBA" id="ARBA00023002"/>
    </source>
</evidence>
<dbReference type="PRINTS" id="PR00080">
    <property type="entry name" value="SDRFAMILY"/>
</dbReference>
<dbReference type="Pfam" id="PF00106">
    <property type="entry name" value="adh_short"/>
    <property type="match status" value="1"/>
</dbReference>
<reference evidence="4 5" key="1">
    <citation type="journal article" date="2012" name="Appl. Environ. Microbiol.">
        <title>Involvement of two latex-clearing proteins during rubber degradation and insights into the subsequent degradation pathway revealed by the genome sequence of Gordonia polyisoprenivorans strain VH2.</title>
        <authorList>
            <person name="Hiessl S."/>
            <person name="Schuldes J."/>
            <person name="Thurmer A."/>
            <person name="Halbsguth T."/>
            <person name="Broker D."/>
            <person name="Angelov A."/>
            <person name="Liebl W."/>
            <person name="Daniel R."/>
            <person name="Steinbuchel A."/>
        </authorList>
    </citation>
    <scope>NUCLEOTIDE SEQUENCE [LARGE SCALE GENOMIC DNA]</scope>
    <source>
        <strain evidence="5">DSM 44266 / VH2</strain>
    </source>
</reference>